<dbReference type="RefSeq" id="WP_379956736.1">
    <property type="nucleotide sequence ID" value="NZ_JAUYVI010000005.1"/>
</dbReference>
<feature type="chain" id="PRO_5045724269" evidence="1">
    <location>
        <begin position="24"/>
        <end position="378"/>
    </location>
</feature>
<gene>
    <name evidence="3" type="ORF">Q8A70_15545</name>
</gene>
<evidence type="ECO:0000313" key="3">
    <source>
        <dbReference type="EMBL" id="MDQ7249101.1"/>
    </source>
</evidence>
<reference evidence="4" key="1">
    <citation type="submission" date="2023-08" db="EMBL/GenBank/DDBJ databases">
        <title>Rhodospirillaceae gen. nov., a novel taxon isolated from the Yangtze River Yuezi River estuary sludge.</title>
        <authorList>
            <person name="Ruan L."/>
        </authorList>
    </citation>
    <scope>NUCLEOTIDE SEQUENCE [LARGE SCALE GENOMIC DNA]</scope>
    <source>
        <strain evidence="4">R-7</strain>
    </source>
</reference>
<dbReference type="EMBL" id="JAUYVI010000005">
    <property type="protein sequence ID" value="MDQ7249101.1"/>
    <property type="molecule type" value="Genomic_DNA"/>
</dbReference>
<evidence type="ECO:0000256" key="1">
    <source>
        <dbReference type="SAM" id="SignalP"/>
    </source>
</evidence>
<organism evidence="3 4">
    <name type="scientific">Dongia sedimenti</name>
    <dbReference type="NCBI Taxonomy" id="3064282"/>
    <lineage>
        <taxon>Bacteria</taxon>
        <taxon>Pseudomonadati</taxon>
        <taxon>Pseudomonadota</taxon>
        <taxon>Alphaproteobacteria</taxon>
        <taxon>Rhodospirillales</taxon>
        <taxon>Dongiaceae</taxon>
        <taxon>Dongia</taxon>
    </lineage>
</organism>
<proteinExistence type="predicted"/>
<protein>
    <submittedName>
        <fullName evidence="3">Porin</fullName>
    </submittedName>
</protein>
<dbReference type="Proteomes" id="UP001230156">
    <property type="component" value="Unassembled WGS sequence"/>
</dbReference>
<dbReference type="Gene3D" id="2.40.160.10">
    <property type="entry name" value="Porin"/>
    <property type="match status" value="1"/>
</dbReference>
<sequence>MKRLILGSTALAGVASLANAAQASDGIKLDVGGFFQTVYQGVFDDKGNDDFGNHRNTDRFVHNAEVWFKGNTTLDNGLTVGAQIELEGENATDQIDKSFVYWSGGFGKVQIGSQDSVIGACPVFPPGATANFSAFSPASWGSNDPIGSNSVCTDAVGTGNSQSIKYTTPNFGGFQLALAYTPSGNAEDYTQAGVNGPGTPTTPDGTPHHIFGAYATYSYAGDGWGIDWGGGGDWQAAFNGTPGVNDGRSAFYQTALNLTFGGFAVGGIAEYYDLGGSNNNAWVAGGGASYGIDAWTVGVQGSHGHYNGSGLNFVPDPNGSRDLNRVILTGSYQMGPGVLLDAEAGYTWFHDSGDASALTDNNRSYHAVDVGIGSKFTF</sequence>
<name>A0ABU0YQ55_9PROT</name>
<accession>A0ABU0YQ55</accession>
<comment type="caution">
    <text evidence="3">The sequence shown here is derived from an EMBL/GenBank/DDBJ whole genome shotgun (WGS) entry which is preliminary data.</text>
</comment>
<evidence type="ECO:0000259" key="2">
    <source>
        <dbReference type="Pfam" id="PF13609"/>
    </source>
</evidence>
<dbReference type="Pfam" id="PF13609">
    <property type="entry name" value="Porin_4"/>
    <property type="match status" value="1"/>
</dbReference>
<dbReference type="InterPro" id="IPR033900">
    <property type="entry name" value="Gram_neg_porin_domain"/>
</dbReference>
<dbReference type="InterPro" id="IPR023614">
    <property type="entry name" value="Porin_dom_sf"/>
</dbReference>
<feature type="domain" description="Porin" evidence="2">
    <location>
        <begin position="8"/>
        <end position="347"/>
    </location>
</feature>
<dbReference type="SUPFAM" id="SSF56935">
    <property type="entry name" value="Porins"/>
    <property type="match status" value="1"/>
</dbReference>
<keyword evidence="1" id="KW-0732">Signal</keyword>
<feature type="signal peptide" evidence="1">
    <location>
        <begin position="1"/>
        <end position="23"/>
    </location>
</feature>
<evidence type="ECO:0000313" key="4">
    <source>
        <dbReference type="Proteomes" id="UP001230156"/>
    </source>
</evidence>
<keyword evidence="4" id="KW-1185">Reference proteome</keyword>